<accession>A0A7I7NV48</accession>
<dbReference type="InterPro" id="IPR001279">
    <property type="entry name" value="Metallo-B-lactamas"/>
</dbReference>
<dbReference type="InterPro" id="IPR050855">
    <property type="entry name" value="NDM-1-like"/>
</dbReference>
<reference evidence="2 3" key="1">
    <citation type="journal article" date="2019" name="Emerg. Microbes Infect.">
        <title>Comprehensive subspecies identification of 175 nontuberculous mycobacteria species based on 7547 genomic profiles.</title>
        <authorList>
            <person name="Matsumoto Y."/>
            <person name="Kinjo T."/>
            <person name="Motooka D."/>
            <person name="Nabeya D."/>
            <person name="Jung N."/>
            <person name="Uechi K."/>
            <person name="Horii T."/>
            <person name="Iida T."/>
            <person name="Fujita J."/>
            <person name="Nakamura S."/>
        </authorList>
    </citation>
    <scope>NUCLEOTIDE SEQUENCE [LARGE SCALE GENOMIC DNA]</scope>
    <source>
        <strain evidence="2 3">JCM 16018</strain>
    </source>
</reference>
<dbReference type="InterPro" id="IPR036866">
    <property type="entry name" value="RibonucZ/Hydroxyglut_hydro"/>
</dbReference>
<dbReference type="PANTHER" id="PTHR42951">
    <property type="entry name" value="METALLO-BETA-LACTAMASE DOMAIN-CONTAINING"/>
    <property type="match status" value="1"/>
</dbReference>
<dbReference type="SUPFAM" id="SSF56281">
    <property type="entry name" value="Metallo-hydrolase/oxidoreductase"/>
    <property type="match status" value="1"/>
</dbReference>
<dbReference type="Proteomes" id="UP000466632">
    <property type="component" value="Chromosome"/>
</dbReference>
<organism evidence="2 3">
    <name type="scientific">Mycobacterium seoulense</name>
    <dbReference type="NCBI Taxonomy" id="386911"/>
    <lineage>
        <taxon>Bacteria</taxon>
        <taxon>Bacillati</taxon>
        <taxon>Actinomycetota</taxon>
        <taxon>Actinomycetes</taxon>
        <taxon>Mycobacteriales</taxon>
        <taxon>Mycobacteriaceae</taxon>
        <taxon>Mycobacterium</taxon>
    </lineage>
</organism>
<evidence type="ECO:0000313" key="2">
    <source>
        <dbReference type="EMBL" id="BBY00547.1"/>
    </source>
</evidence>
<proteinExistence type="predicted"/>
<evidence type="ECO:0000313" key="3">
    <source>
        <dbReference type="Proteomes" id="UP000466632"/>
    </source>
</evidence>
<dbReference type="Pfam" id="PF00753">
    <property type="entry name" value="Lactamase_B"/>
    <property type="match status" value="1"/>
</dbReference>
<dbReference type="EMBL" id="AP022582">
    <property type="protein sequence ID" value="BBY00547.1"/>
    <property type="molecule type" value="Genomic_DNA"/>
</dbReference>
<dbReference type="AlphaFoldDB" id="A0A7I7NV48"/>
<feature type="domain" description="Metallo-beta-lactamase" evidence="1">
    <location>
        <begin position="13"/>
        <end position="225"/>
    </location>
</feature>
<dbReference type="Gene3D" id="3.60.15.10">
    <property type="entry name" value="Ribonuclease Z/Hydroxyacylglutathione hydrolase-like"/>
    <property type="match status" value="1"/>
</dbReference>
<evidence type="ECO:0000259" key="1">
    <source>
        <dbReference type="SMART" id="SM00849"/>
    </source>
</evidence>
<keyword evidence="3" id="KW-1185">Reference proteome</keyword>
<dbReference type="PANTHER" id="PTHR42951:SF17">
    <property type="entry name" value="METALLO-BETA-LACTAMASE DOMAIN-CONTAINING PROTEIN"/>
    <property type="match status" value="1"/>
</dbReference>
<dbReference type="KEGG" id="mseo:MSEO_10460"/>
<gene>
    <name evidence="2" type="ORF">MSEO_10460</name>
</gene>
<protein>
    <recommendedName>
        <fullName evidence="1">Metallo-beta-lactamase domain-containing protein</fullName>
    </recommendedName>
</protein>
<sequence>MPELGVTRISRWVFNCYVIHNNGDAIVVDAGLPTAAADVAPVLDRLGGRVRAIVATHGHSDHVAGAAGVAAQYEAPIHLPAVTMKYLEGQRPRTPSAARVARIWPTLIDQPPDRIGVAGLLSGARSAGYGTAAGMRWSGPAPAGALADAKPLPGAPEWLILATPGHTDDSVAFWNPLSRTLIAGDAVLSARGRVWHTPETVDDAAARRTRERLEKLPVAHLLPGHGRTVHAGTTVWDGQRR</sequence>
<dbReference type="SMART" id="SM00849">
    <property type="entry name" value="Lactamase_B"/>
    <property type="match status" value="1"/>
</dbReference>
<name>A0A7I7NV48_9MYCO</name>